<comment type="catalytic activity">
    <reaction evidence="1">
        <text>ATP + protein L-histidine = ADP + protein N-phospho-L-histidine.</text>
        <dbReference type="EC" id="2.7.13.3"/>
    </reaction>
</comment>
<dbReference type="PANTHER" id="PTHR43304:SF1">
    <property type="entry name" value="PAC DOMAIN-CONTAINING PROTEIN"/>
    <property type="match status" value="1"/>
</dbReference>
<dbReference type="NCBIfam" id="TIGR00229">
    <property type="entry name" value="sensory_box"/>
    <property type="match status" value="2"/>
</dbReference>
<organism evidence="10 11">
    <name type="scientific">candidate division MSBL1 archaeon SCGC-AAA259D14</name>
    <dbReference type="NCBI Taxonomy" id="1698261"/>
    <lineage>
        <taxon>Archaea</taxon>
        <taxon>Methanobacteriati</taxon>
        <taxon>Methanobacteriota</taxon>
        <taxon>candidate division MSBL1</taxon>
    </lineage>
</organism>
<keyword evidence="4" id="KW-0808">Transferase</keyword>
<dbReference type="InterPro" id="IPR013656">
    <property type="entry name" value="PAS_4"/>
</dbReference>
<name>A0A133U7L2_9EURY</name>
<feature type="domain" description="PAC" evidence="9">
    <location>
        <begin position="116"/>
        <end position="168"/>
    </location>
</feature>
<evidence type="ECO:0000259" key="7">
    <source>
        <dbReference type="PROSITE" id="PS50109"/>
    </source>
</evidence>
<dbReference type="Gene3D" id="3.30.450.20">
    <property type="entry name" value="PAS domain"/>
    <property type="match status" value="2"/>
</dbReference>
<keyword evidence="11" id="KW-1185">Reference proteome</keyword>
<protein>
    <recommendedName>
        <fullName evidence="2">histidine kinase</fullName>
        <ecNumber evidence="2">2.7.13.3</ecNumber>
    </recommendedName>
</protein>
<evidence type="ECO:0000313" key="11">
    <source>
        <dbReference type="Proteomes" id="UP000070589"/>
    </source>
</evidence>
<dbReference type="Proteomes" id="UP000070589">
    <property type="component" value="Unassembled WGS sequence"/>
</dbReference>
<keyword evidence="6" id="KW-0175">Coiled coil</keyword>
<dbReference type="InterPro" id="IPR003594">
    <property type="entry name" value="HATPase_dom"/>
</dbReference>
<evidence type="ECO:0000259" key="9">
    <source>
        <dbReference type="PROSITE" id="PS50113"/>
    </source>
</evidence>
<feature type="coiled-coil region" evidence="6">
    <location>
        <begin position="210"/>
        <end position="237"/>
    </location>
</feature>
<dbReference type="InterPro" id="IPR052162">
    <property type="entry name" value="Sensor_kinase/Photoreceptor"/>
</dbReference>
<evidence type="ECO:0000256" key="6">
    <source>
        <dbReference type="SAM" id="Coils"/>
    </source>
</evidence>
<dbReference type="InterPro" id="IPR035965">
    <property type="entry name" value="PAS-like_dom_sf"/>
</dbReference>
<accession>A0A133U7L2</accession>
<dbReference type="CDD" id="cd00130">
    <property type="entry name" value="PAS"/>
    <property type="match status" value="1"/>
</dbReference>
<dbReference type="Pfam" id="PF02518">
    <property type="entry name" value="HATPase_c"/>
    <property type="match status" value="1"/>
</dbReference>
<dbReference type="InterPro" id="IPR036890">
    <property type="entry name" value="HATPase_C_sf"/>
</dbReference>
<comment type="caution">
    <text evidence="10">The sequence shown here is derived from an EMBL/GenBank/DDBJ whole genome shotgun (WGS) entry which is preliminary data.</text>
</comment>
<dbReference type="EMBL" id="LHXL01000011">
    <property type="protein sequence ID" value="KXA90173.1"/>
    <property type="molecule type" value="Genomic_DNA"/>
</dbReference>
<dbReference type="PROSITE" id="PS50112">
    <property type="entry name" value="PAS"/>
    <property type="match status" value="1"/>
</dbReference>
<dbReference type="InterPro" id="IPR001610">
    <property type="entry name" value="PAC"/>
</dbReference>
<dbReference type="PANTHER" id="PTHR43304">
    <property type="entry name" value="PHYTOCHROME-LIKE PROTEIN CPH1"/>
    <property type="match status" value="1"/>
</dbReference>
<keyword evidence="3" id="KW-0597">Phosphoprotein</keyword>
<evidence type="ECO:0000256" key="2">
    <source>
        <dbReference type="ARBA" id="ARBA00012438"/>
    </source>
</evidence>
<dbReference type="Pfam" id="PF08448">
    <property type="entry name" value="PAS_4"/>
    <property type="match status" value="1"/>
</dbReference>
<evidence type="ECO:0000256" key="5">
    <source>
        <dbReference type="ARBA" id="ARBA00022777"/>
    </source>
</evidence>
<dbReference type="SUPFAM" id="SSF55785">
    <property type="entry name" value="PYP-like sensor domain (PAS domain)"/>
    <property type="match status" value="1"/>
</dbReference>
<sequence>MFWSEVTEVPFKYEGKKTYLSICRDITDRKEAEEKIRELSRFRERIIQDVDIWLNVLDKDANVQVWNKAAEEISGYSEEEEVVGHDEIWEWLYPDEDYRREITEKVGDILKGEEIERYETIIQCKSGEEKVISWTSHPLRNEEGEIIGSIALGSDVTEQKEAEERKEFLNTLLRQDLRSKCQTLSGYLQLLEDADLSDEHREYLRKAVAAGREADEVLELARELEEIEETKWVAERDLVKVLEQVMEDISNLAESGNIEIEKNYSESIGSVKGDYSLNTLFSQILKTRIQTSGCDKIEIEAEKKNGKILVKVEDNGAGLSQDIVDLFSRKPYRGVTAGAGGARYYMIGEIGKHNQAEIKAHDSELGGARFDIHLEKA</sequence>
<proteinExistence type="predicted"/>
<feature type="domain" description="PAS" evidence="8">
    <location>
        <begin position="39"/>
        <end position="96"/>
    </location>
</feature>
<evidence type="ECO:0000256" key="4">
    <source>
        <dbReference type="ARBA" id="ARBA00022679"/>
    </source>
</evidence>
<dbReference type="PROSITE" id="PS50113">
    <property type="entry name" value="PAC"/>
    <property type="match status" value="2"/>
</dbReference>
<dbReference type="Gene3D" id="3.30.565.10">
    <property type="entry name" value="Histidine kinase-like ATPase, C-terminal domain"/>
    <property type="match status" value="1"/>
</dbReference>
<keyword evidence="5" id="KW-0418">Kinase</keyword>
<evidence type="ECO:0000313" key="10">
    <source>
        <dbReference type="EMBL" id="KXA90173.1"/>
    </source>
</evidence>
<dbReference type="GO" id="GO:0004673">
    <property type="term" value="F:protein histidine kinase activity"/>
    <property type="evidence" value="ECO:0007669"/>
    <property type="project" value="UniProtKB-EC"/>
</dbReference>
<evidence type="ECO:0000259" key="8">
    <source>
        <dbReference type="PROSITE" id="PS50112"/>
    </source>
</evidence>
<dbReference type="AlphaFoldDB" id="A0A133U7L2"/>
<reference evidence="10 11" key="1">
    <citation type="journal article" date="2016" name="Sci. Rep.">
        <title>Metabolic traits of an uncultured archaeal lineage -MSBL1- from brine pools of the Red Sea.</title>
        <authorList>
            <person name="Mwirichia R."/>
            <person name="Alam I."/>
            <person name="Rashid M."/>
            <person name="Vinu M."/>
            <person name="Ba-Alawi W."/>
            <person name="Anthony Kamau A."/>
            <person name="Kamanda Ngugi D."/>
            <person name="Goker M."/>
            <person name="Klenk H.P."/>
            <person name="Bajic V."/>
            <person name="Stingl U."/>
        </authorList>
    </citation>
    <scope>NUCLEOTIDE SEQUENCE [LARGE SCALE GENOMIC DNA]</scope>
    <source>
        <strain evidence="10">SCGC-AAA259D14</strain>
    </source>
</reference>
<feature type="domain" description="PAC" evidence="9">
    <location>
        <begin position="1"/>
        <end position="38"/>
    </location>
</feature>
<dbReference type="EC" id="2.7.13.3" evidence="2"/>
<feature type="domain" description="Histidine kinase" evidence="7">
    <location>
        <begin position="172"/>
        <end position="377"/>
    </location>
</feature>
<dbReference type="InterPro" id="IPR000700">
    <property type="entry name" value="PAS-assoc_C"/>
</dbReference>
<evidence type="ECO:0000256" key="3">
    <source>
        <dbReference type="ARBA" id="ARBA00022553"/>
    </source>
</evidence>
<dbReference type="InterPro" id="IPR005467">
    <property type="entry name" value="His_kinase_dom"/>
</dbReference>
<gene>
    <name evidence="10" type="ORF">AKJ62_01470</name>
</gene>
<evidence type="ECO:0000256" key="1">
    <source>
        <dbReference type="ARBA" id="ARBA00000085"/>
    </source>
</evidence>
<dbReference type="SMART" id="SM00086">
    <property type="entry name" value="PAC"/>
    <property type="match status" value="1"/>
</dbReference>
<dbReference type="InterPro" id="IPR000014">
    <property type="entry name" value="PAS"/>
</dbReference>
<dbReference type="PROSITE" id="PS50109">
    <property type="entry name" value="HIS_KIN"/>
    <property type="match status" value="1"/>
</dbReference>
<dbReference type="SUPFAM" id="SSF55874">
    <property type="entry name" value="ATPase domain of HSP90 chaperone/DNA topoisomerase II/histidine kinase"/>
    <property type="match status" value="1"/>
</dbReference>